<dbReference type="Pfam" id="PF00589">
    <property type="entry name" value="Phage_integrase"/>
    <property type="match status" value="1"/>
</dbReference>
<dbReference type="OrthoDB" id="4326943at2"/>
<proteinExistence type="inferred from homology"/>
<keyword evidence="9" id="KW-1185">Reference proteome</keyword>
<name>A0A430F4G4_9BIFI</name>
<dbReference type="Proteomes" id="UP000288052">
    <property type="component" value="Unassembled WGS sequence"/>
</dbReference>
<dbReference type="InterPro" id="IPR013762">
    <property type="entry name" value="Integrase-like_cat_sf"/>
</dbReference>
<dbReference type="PANTHER" id="PTHR30629:SF2">
    <property type="entry name" value="PROPHAGE INTEGRASE INTS-RELATED"/>
    <property type="match status" value="1"/>
</dbReference>
<evidence type="ECO:0000256" key="5">
    <source>
        <dbReference type="PROSITE-ProRule" id="PRU01248"/>
    </source>
</evidence>
<dbReference type="PROSITE" id="PS51900">
    <property type="entry name" value="CB"/>
    <property type="match status" value="1"/>
</dbReference>
<keyword evidence="3 5" id="KW-0238">DNA-binding</keyword>
<organism evidence="8 9">
    <name type="scientific">Bifidobacterium castoris</name>
    <dbReference type="NCBI Taxonomy" id="2306972"/>
    <lineage>
        <taxon>Bacteria</taxon>
        <taxon>Bacillati</taxon>
        <taxon>Actinomycetota</taxon>
        <taxon>Actinomycetes</taxon>
        <taxon>Bifidobacteriales</taxon>
        <taxon>Bifidobacteriaceae</taxon>
        <taxon>Bifidobacterium</taxon>
    </lineage>
</organism>
<dbReference type="GO" id="GO:0006310">
    <property type="term" value="P:DNA recombination"/>
    <property type="evidence" value="ECO:0007669"/>
    <property type="project" value="UniProtKB-KW"/>
</dbReference>
<dbReference type="AlphaFoldDB" id="A0A430F4G4"/>
<feature type="domain" description="Tyr recombinase" evidence="6">
    <location>
        <begin position="179"/>
        <end position="413"/>
    </location>
</feature>
<keyword evidence="2" id="KW-0229">DNA integration</keyword>
<dbReference type="GO" id="GO:0003677">
    <property type="term" value="F:DNA binding"/>
    <property type="evidence" value="ECO:0007669"/>
    <property type="project" value="UniProtKB-UniRule"/>
</dbReference>
<dbReference type="InterPro" id="IPR002104">
    <property type="entry name" value="Integrase_catalytic"/>
</dbReference>
<evidence type="ECO:0000256" key="1">
    <source>
        <dbReference type="ARBA" id="ARBA00008857"/>
    </source>
</evidence>
<dbReference type="EMBL" id="QXGI01000012">
    <property type="protein sequence ID" value="RSX44644.1"/>
    <property type="molecule type" value="Genomic_DNA"/>
</dbReference>
<evidence type="ECO:0000259" key="6">
    <source>
        <dbReference type="PROSITE" id="PS51898"/>
    </source>
</evidence>
<evidence type="ECO:0000256" key="4">
    <source>
        <dbReference type="ARBA" id="ARBA00023172"/>
    </source>
</evidence>
<dbReference type="PROSITE" id="PS51898">
    <property type="entry name" value="TYR_RECOMBINASE"/>
    <property type="match status" value="1"/>
</dbReference>
<dbReference type="InterPro" id="IPR010998">
    <property type="entry name" value="Integrase_recombinase_N"/>
</dbReference>
<evidence type="ECO:0000256" key="3">
    <source>
        <dbReference type="ARBA" id="ARBA00023125"/>
    </source>
</evidence>
<evidence type="ECO:0000256" key="2">
    <source>
        <dbReference type="ARBA" id="ARBA00022908"/>
    </source>
</evidence>
<evidence type="ECO:0000259" key="7">
    <source>
        <dbReference type="PROSITE" id="PS51900"/>
    </source>
</evidence>
<dbReference type="Gene3D" id="1.10.443.10">
    <property type="entry name" value="Intergrase catalytic core"/>
    <property type="match status" value="1"/>
</dbReference>
<accession>A0A430F4G4</accession>
<comment type="caution">
    <text evidence="8">The sequence shown here is derived from an EMBL/GenBank/DDBJ whole genome shotgun (WGS) entry which is preliminary data.</text>
</comment>
<dbReference type="RefSeq" id="WP_126032892.1">
    <property type="nucleotide sequence ID" value="NZ_QXGI01000012.1"/>
</dbReference>
<dbReference type="PANTHER" id="PTHR30629">
    <property type="entry name" value="PROPHAGE INTEGRASE"/>
    <property type="match status" value="1"/>
</dbReference>
<protein>
    <submittedName>
        <fullName evidence="8">Integrase</fullName>
    </submittedName>
</protein>
<dbReference type="InterPro" id="IPR011010">
    <property type="entry name" value="DNA_brk_join_enz"/>
</dbReference>
<feature type="domain" description="Core-binding (CB)" evidence="7">
    <location>
        <begin position="78"/>
        <end position="157"/>
    </location>
</feature>
<gene>
    <name evidence="8" type="ORF">D2E22_1930</name>
</gene>
<reference evidence="8 9" key="1">
    <citation type="submission" date="2018-09" db="EMBL/GenBank/DDBJ databases">
        <title>Characterization of the phylogenetic diversity of five novel species belonging to the genus Bifidobacterium.</title>
        <authorList>
            <person name="Lugli G.A."/>
            <person name="Duranti S."/>
            <person name="Milani C."/>
        </authorList>
    </citation>
    <scope>NUCLEOTIDE SEQUENCE [LARGE SCALE GENOMIC DNA]</scope>
    <source>
        <strain evidence="8 9">2020B</strain>
    </source>
</reference>
<keyword evidence="4" id="KW-0233">DNA recombination</keyword>
<dbReference type="InterPro" id="IPR050808">
    <property type="entry name" value="Phage_Integrase"/>
</dbReference>
<evidence type="ECO:0000313" key="9">
    <source>
        <dbReference type="Proteomes" id="UP000288052"/>
    </source>
</evidence>
<dbReference type="GO" id="GO:0015074">
    <property type="term" value="P:DNA integration"/>
    <property type="evidence" value="ECO:0007669"/>
    <property type="project" value="UniProtKB-KW"/>
</dbReference>
<dbReference type="InterPro" id="IPR044068">
    <property type="entry name" value="CB"/>
</dbReference>
<comment type="similarity">
    <text evidence="1">Belongs to the 'phage' integrase family.</text>
</comment>
<dbReference type="SUPFAM" id="SSF56349">
    <property type="entry name" value="DNA breaking-rejoining enzymes"/>
    <property type="match status" value="1"/>
</dbReference>
<dbReference type="Gene3D" id="1.10.150.130">
    <property type="match status" value="1"/>
</dbReference>
<sequence length="431" mass="48797">MPRKRATGAARPYPYRQKRKDGTYVERWKVELTLGKGPDGGYRTKQITASTFRECQRKYKEALERLNRTGTVETPDDAPLTDYVDKVLESAHHRVSPGTMKNYRAGAKEIRRAFDGVRVRDVRASMLRSFLDDLSSRSASMTAKARTLLNQAFDMAVGDQVIQSNPLASVKRPSNHAQTDRRAFSVPELQLMLRNAATMPLPVAARLWWRMLTGMRQGEILGVVLEDLHLDAPCPFYSLRWSMTSIPRRHGCDRLPDGTWSCGRQVGAFCPQAYYDVPDRFRMRVLHGGLCLKSPKSGRSRTVPLMPQLVQVVHAYLAYTADWPNPHGLLWRHEDGTPIDDEEDLDDFKRLLVMCGMDPKERRGHETRYSAVTLLRRAGVDTKTVLEIVGHTTMQVDDIYRTVDMEEKAEAMNELGESLQLPKGLLPGGEG</sequence>
<evidence type="ECO:0000313" key="8">
    <source>
        <dbReference type="EMBL" id="RSX44644.1"/>
    </source>
</evidence>